<dbReference type="Pfam" id="PF13185">
    <property type="entry name" value="GAF_2"/>
    <property type="match status" value="1"/>
</dbReference>
<proteinExistence type="inferred from homology"/>
<keyword evidence="4" id="KW-1185">Reference proteome</keyword>
<comment type="caution">
    <text evidence="3">The sequence shown here is derived from an EMBL/GenBank/DDBJ whole genome shotgun (WGS) entry which is preliminary data.</text>
</comment>
<dbReference type="EMBL" id="QUZK01000025">
    <property type="protein sequence ID" value="RFF30972.1"/>
    <property type="molecule type" value="Genomic_DNA"/>
</dbReference>
<dbReference type="Proteomes" id="UP000260351">
    <property type="component" value="Unassembled WGS sequence"/>
</dbReference>
<dbReference type="FunFam" id="3.30.450.40:FF:000008">
    <property type="entry name" value="GAF domain-containing proteins"/>
    <property type="match status" value="1"/>
</dbReference>
<evidence type="ECO:0000313" key="3">
    <source>
        <dbReference type="EMBL" id="RFF30972.1"/>
    </source>
</evidence>
<dbReference type="PANTHER" id="PTHR21021">
    <property type="entry name" value="GAF/PUTATIVE CYTOSKELETAL PROTEIN"/>
    <property type="match status" value="1"/>
</dbReference>
<dbReference type="GO" id="GO:0033745">
    <property type="term" value="F:L-methionine-(R)-S-oxide reductase activity"/>
    <property type="evidence" value="ECO:0007669"/>
    <property type="project" value="TreeGrafter"/>
</dbReference>
<dbReference type="GO" id="GO:0005829">
    <property type="term" value="C:cytosol"/>
    <property type="evidence" value="ECO:0007669"/>
    <property type="project" value="TreeGrafter"/>
</dbReference>
<gene>
    <name evidence="3" type="ORF">DZC52_05930</name>
</gene>
<dbReference type="OrthoDB" id="9796252at2"/>
<dbReference type="InterPro" id="IPR000614">
    <property type="entry name" value="FRMsr_CS"/>
</dbReference>
<dbReference type="Gene3D" id="3.30.450.40">
    <property type="match status" value="1"/>
</dbReference>
<name>A0A3E1K9R7_9GAMM</name>
<comment type="similarity">
    <text evidence="1">Belongs to the free Met sulfoxide reductase family.</text>
</comment>
<evidence type="ECO:0000259" key="2">
    <source>
        <dbReference type="SMART" id="SM00065"/>
    </source>
</evidence>
<dbReference type="RefSeq" id="WP_116650209.1">
    <property type="nucleotide sequence ID" value="NZ_QUZK01000025.1"/>
</dbReference>
<dbReference type="InterPro" id="IPR003018">
    <property type="entry name" value="GAF"/>
</dbReference>
<dbReference type="InterPro" id="IPR029016">
    <property type="entry name" value="GAF-like_dom_sf"/>
</dbReference>
<dbReference type="AlphaFoldDB" id="A0A3E1K9R7"/>
<feature type="domain" description="GAF" evidence="2">
    <location>
        <begin position="4"/>
        <end position="150"/>
    </location>
</feature>
<protein>
    <submittedName>
        <fullName evidence="3">GAF domain-containing protein</fullName>
    </submittedName>
</protein>
<dbReference type="InterPro" id="IPR051330">
    <property type="entry name" value="Phosphatase_reg/MetRdx"/>
</dbReference>
<dbReference type="PANTHER" id="PTHR21021:SF15">
    <property type="entry name" value="FREE METHIONINE-R-SULFOXIDE REDUCTASE"/>
    <property type="match status" value="1"/>
</dbReference>
<evidence type="ECO:0000313" key="4">
    <source>
        <dbReference type="Proteomes" id="UP000260351"/>
    </source>
</evidence>
<dbReference type="PROSITE" id="PS01320">
    <property type="entry name" value="UPF0067"/>
    <property type="match status" value="1"/>
</dbReference>
<organism evidence="3 4">
    <name type="scientific">Wenzhouxiangella sediminis</name>
    <dbReference type="NCBI Taxonomy" id="1792836"/>
    <lineage>
        <taxon>Bacteria</taxon>
        <taxon>Pseudomonadati</taxon>
        <taxon>Pseudomonadota</taxon>
        <taxon>Gammaproteobacteria</taxon>
        <taxon>Chromatiales</taxon>
        <taxon>Wenzhouxiangellaceae</taxon>
        <taxon>Wenzhouxiangella</taxon>
    </lineage>
</organism>
<reference evidence="3 4" key="1">
    <citation type="submission" date="2018-08" db="EMBL/GenBank/DDBJ databases">
        <title>Wenzhouxiangella salilacus sp. nov., a novel bacterium isolated from a saline lake in Xinjiang Province, China.</title>
        <authorList>
            <person name="Han S."/>
        </authorList>
    </citation>
    <scope>NUCLEOTIDE SEQUENCE [LARGE SCALE GENOMIC DNA]</scope>
    <source>
        <strain evidence="3 4">XDB06</strain>
    </source>
</reference>
<evidence type="ECO:0000256" key="1">
    <source>
        <dbReference type="ARBA" id="ARBA00038454"/>
    </source>
</evidence>
<dbReference type="SMART" id="SM00065">
    <property type="entry name" value="GAF"/>
    <property type="match status" value="1"/>
</dbReference>
<dbReference type="SUPFAM" id="SSF55781">
    <property type="entry name" value="GAF domain-like"/>
    <property type="match status" value="1"/>
</dbReference>
<accession>A0A3E1K9R7</accession>
<sequence>MSVDYDELAQQAEGLLSGQKHRIANAANLSALIFDALPEVNWAGFYFLEGDELIVGPFQGKPACVRIEMGKGVCGTAAVTRATQRVEDVHAFEGHIACDPVSRSEVVVPLVVDGQVIGVLDIDSPREGRFDEADQRGLEKLAEIYVRSLG</sequence>